<organism evidence="1 2">
    <name type="scientific">Ophiocordyceps unilateralis</name>
    <name type="common">Zombie-ant fungus</name>
    <name type="synonym">Torrubia unilateralis</name>
    <dbReference type="NCBI Taxonomy" id="268505"/>
    <lineage>
        <taxon>Eukaryota</taxon>
        <taxon>Fungi</taxon>
        <taxon>Dikarya</taxon>
        <taxon>Ascomycota</taxon>
        <taxon>Pezizomycotina</taxon>
        <taxon>Sordariomycetes</taxon>
        <taxon>Hypocreomycetidae</taxon>
        <taxon>Hypocreales</taxon>
        <taxon>Ophiocordycipitaceae</taxon>
        <taxon>Ophiocordyceps</taxon>
    </lineage>
</organism>
<dbReference type="EMBL" id="LAZP02000080">
    <property type="protein sequence ID" value="PFH61287.1"/>
    <property type="molecule type" value="Genomic_DNA"/>
</dbReference>
<reference evidence="1 2" key="1">
    <citation type="journal article" date="2015" name="BMC Genomics">
        <title>Gene expression during zombie ant biting behavior reflects the complexity underlying fungal parasitic behavioral manipulation.</title>
        <authorList>
            <person name="de Bekker C."/>
            <person name="Ohm R.A."/>
            <person name="Loreto R.G."/>
            <person name="Sebastian A."/>
            <person name="Albert I."/>
            <person name="Merrow M."/>
            <person name="Brachmann A."/>
            <person name="Hughes D.P."/>
        </authorList>
    </citation>
    <scope>NUCLEOTIDE SEQUENCE [LARGE SCALE GENOMIC DNA]</scope>
    <source>
        <strain evidence="1 2">SC16a</strain>
    </source>
</reference>
<keyword evidence="2" id="KW-1185">Reference proteome</keyword>
<sequence length="70" mass="7504">MAAADTAPLTATQREVITEDTVLVLPGTAVTHATNVVIMEERDITRDTKGTTLGRIRTISLSYTSWAQGS</sequence>
<dbReference type="Proteomes" id="UP000037136">
    <property type="component" value="Unassembled WGS sequence"/>
</dbReference>
<name>A0A2A9PK68_OPHUN</name>
<evidence type="ECO:0000313" key="2">
    <source>
        <dbReference type="Proteomes" id="UP000037136"/>
    </source>
</evidence>
<evidence type="ECO:0000313" key="1">
    <source>
        <dbReference type="EMBL" id="PFH61287.1"/>
    </source>
</evidence>
<dbReference type="AlphaFoldDB" id="A0A2A9PK68"/>
<accession>A0A2A9PK68</accession>
<comment type="caution">
    <text evidence="1">The sequence shown here is derived from an EMBL/GenBank/DDBJ whole genome shotgun (WGS) entry which is preliminary data.</text>
</comment>
<proteinExistence type="predicted"/>
<reference evidence="1 2" key="2">
    <citation type="journal article" date="2017" name="Sci. Rep.">
        <title>Ant-infecting Ophiocordyceps genomes reveal a high diversity of potential behavioral manipulation genes and a possible major role for enterotoxins.</title>
        <authorList>
            <person name="de Bekker C."/>
            <person name="Ohm R.A."/>
            <person name="Evans H.C."/>
            <person name="Brachmann A."/>
            <person name="Hughes D.P."/>
        </authorList>
    </citation>
    <scope>NUCLEOTIDE SEQUENCE [LARGE SCALE GENOMIC DNA]</scope>
    <source>
        <strain evidence="1 2">SC16a</strain>
    </source>
</reference>
<protein>
    <submittedName>
        <fullName evidence="1">Uncharacterized protein</fullName>
    </submittedName>
</protein>
<gene>
    <name evidence="1" type="ORF">XA68_17800</name>
</gene>